<comment type="caution">
    <text evidence="1">The sequence shown here is derived from an EMBL/GenBank/DDBJ whole genome shotgun (WGS) entry which is preliminary data.</text>
</comment>
<gene>
    <name evidence="1" type="ORF">CK203_086923</name>
</gene>
<reference evidence="1 2" key="1">
    <citation type="journal article" date="2018" name="PLoS Genet.">
        <title>Population sequencing reveals clonal diversity and ancestral inbreeding in the grapevine cultivar Chardonnay.</title>
        <authorList>
            <person name="Roach M.J."/>
            <person name="Johnson D.L."/>
            <person name="Bohlmann J."/>
            <person name="van Vuuren H.J."/>
            <person name="Jones S.J."/>
            <person name="Pretorius I.S."/>
            <person name="Schmidt S.A."/>
            <person name="Borneman A.R."/>
        </authorList>
    </citation>
    <scope>NUCLEOTIDE SEQUENCE [LARGE SCALE GENOMIC DNA]</scope>
    <source>
        <strain evidence="2">cv. Chardonnay</strain>
        <tissue evidence="1">Leaf</tissue>
    </source>
</reference>
<sequence>MLGPISQVHSTLNITQDNNLTEFKGWTPIGRKKRRPFGATITVNLGTPKTFIGSCIVYFNMAINLNLVMLKPQLPNAKALASRGAEWRLRDNLCRGVGCKRHVAKDTAWHGVVRERILRGGKNHGGGALRSRAIFALEELLGKFTVYLLFHLHYHCSSSSSLAVWGFVCLFGDG</sequence>
<dbReference type="AlphaFoldDB" id="A0A438EAR9"/>
<dbReference type="Proteomes" id="UP000288805">
    <property type="component" value="Unassembled WGS sequence"/>
</dbReference>
<organism evidence="1 2">
    <name type="scientific">Vitis vinifera</name>
    <name type="common">Grape</name>
    <dbReference type="NCBI Taxonomy" id="29760"/>
    <lineage>
        <taxon>Eukaryota</taxon>
        <taxon>Viridiplantae</taxon>
        <taxon>Streptophyta</taxon>
        <taxon>Embryophyta</taxon>
        <taxon>Tracheophyta</taxon>
        <taxon>Spermatophyta</taxon>
        <taxon>Magnoliopsida</taxon>
        <taxon>eudicotyledons</taxon>
        <taxon>Gunneridae</taxon>
        <taxon>Pentapetalae</taxon>
        <taxon>rosids</taxon>
        <taxon>Vitales</taxon>
        <taxon>Vitaceae</taxon>
        <taxon>Viteae</taxon>
        <taxon>Vitis</taxon>
    </lineage>
</organism>
<protein>
    <submittedName>
        <fullName evidence="1">Uncharacterized protein</fullName>
    </submittedName>
</protein>
<dbReference type="EMBL" id="QGNW01001346">
    <property type="protein sequence ID" value="RVW44623.1"/>
    <property type="molecule type" value="Genomic_DNA"/>
</dbReference>
<evidence type="ECO:0000313" key="1">
    <source>
        <dbReference type="EMBL" id="RVW44623.1"/>
    </source>
</evidence>
<proteinExistence type="predicted"/>
<evidence type="ECO:0000313" key="2">
    <source>
        <dbReference type="Proteomes" id="UP000288805"/>
    </source>
</evidence>
<name>A0A438EAR9_VITVI</name>
<accession>A0A438EAR9</accession>